<evidence type="ECO:0008006" key="5">
    <source>
        <dbReference type="Google" id="ProtNLM"/>
    </source>
</evidence>
<keyword evidence="2" id="KW-0732">Signal</keyword>
<evidence type="ECO:0000256" key="2">
    <source>
        <dbReference type="SAM" id="SignalP"/>
    </source>
</evidence>
<feature type="transmembrane region" description="Helical" evidence="1">
    <location>
        <begin position="302"/>
        <end position="321"/>
    </location>
</feature>
<comment type="caution">
    <text evidence="3">The sequence shown here is derived from an EMBL/GenBank/DDBJ whole genome shotgun (WGS) entry which is preliminary data.</text>
</comment>
<feature type="signal peptide" evidence="2">
    <location>
        <begin position="1"/>
        <end position="22"/>
    </location>
</feature>
<feature type="transmembrane region" description="Helical" evidence="1">
    <location>
        <begin position="158"/>
        <end position="187"/>
    </location>
</feature>
<evidence type="ECO:0000313" key="4">
    <source>
        <dbReference type="Proteomes" id="UP001168146"/>
    </source>
</evidence>
<keyword evidence="1" id="KW-0812">Transmembrane</keyword>
<organism evidence="3 4">
    <name type="scientific">Friedmanniomyces endolithicus</name>
    <dbReference type="NCBI Taxonomy" id="329885"/>
    <lineage>
        <taxon>Eukaryota</taxon>
        <taxon>Fungi</taxon>
        <taxon>Dikarya</taxon>
        <taxon>Ascomycota</taxon>
        <taxon>Pezizomycotina</taxon>
        <taxon>Dothideomycetes</taxon>
        <taxon>Dothideomycetidae</taxon>
        <taxon>Mycosphaerellales</taxon>
        <taxon>Teratosphaeriaceae</taxon>
        <taxon>Friedmanniomyces</taxon>
    </lineage>
</organism>
<dbReference type="AlphaFoldDB" id="A0AAN6F4J1"/>
<evidence type="ECO:0000313" key="3">
    <source>
        <dbReference type="EMBL" id="KAK0304285.1"/>
    </source>
</evidence>
<accession>A0AAN6F4J1</accession>
<name>A0AAN6F4J1_9PEZI</name>
<reference evidence="3" key="1">
    <citation type="submission" date="2021-12" db="EMBL/GenBank/DDBJ databases">
        <title>Black yeast isolated from Biological Soil Crust.</title>
        <authorList>
            <person name="Kurbessoian T."/>
        </authorList>
    </citation>
    <scope>NUCLEOTIDE SEQUENCE</scope>
    <source>
        <strain evidence="3">CCFEE 5208</strain>
    </source>
</reference>
<feature type="transmembrane region" description="Helical" evidence="1">
    <location>
        <begin position="199"/>
        <end position="223"/>
    </location>
</feature>
<sequence>MRYWDTSTLLVWALLGANHASADDYSHTTTAFRQWYPTMETQIIAKYFQNNPGFFDTPCMSCYMMPTVSCLLGNLMESEKSNMAAAGVALGLLPTILAQAGPSPMEMGLLALRRPVLGFILSAASPALNPFRAFDYRNPAKVLRWRPGDVVALKWQPIMAVTIGVAELIVGSAALANVMMVVVDLTARCVFIVSMQTTFLAILWVSFAFALHVAGAACVYLRVDIKTSESHVPARGLLSLTMWIAHESIPCANHGAVIFSPKPDTHWFTVLSWFVSTATIFNITFGTLMFSGAQFVCFQDAVVIVARLLFSVIICRAILLYELSGLWAAADFDKTFLEGLDA</sequence>
<gene>
    <name evidence="3" type="ORF">LTR82_017280</name>
</gene>
<protein>
    <recommendedName>
        <fullName evidence="5">TRP C-terminal domain-containing protein</fullName>
    </recommendedName>
</protein>
<keyword evidence="1" id="KW-0472">Membrane</keyword>
<feature type="transmembrane region" description="Helical" evidence="1">
    <location>
        <begin position="270"/>
        <end position="290"/>
    </location>
</feature>
<proteinExistence type="predicted"/>
<dbReference type="EMBL" id="JASUXU010000132">
    <property type="protein sequence ID" value="KAK0304285.1"/>
    <property type="molecule type" value="Genomic_DNA"/>
</dbReference>
<keyword evidence="1" id="KW-1133">Transmembrane helix</keyword>
<evidence type="ECO:0000256" key="1">
    <source>
        <dbReference type="SAM" id="Phobius"/>
    </source>
</evidence>
<feature type="chain" id="PRO_5042961986" description="TRP C-terminal domain-containing protein" evidence="2">
    <location>
        <begin position="23"/>
        <end position="342"/>
    </location>
</feature>
<dbReference type="Proteomes" id="UP001168146">
    <property type="component" value="Unassembled WGS sequence"/>
</dbReference>